<name>A0AA39K1Z0_ARMTA</name>
<dbReference type="AlphaFoldDB" id="A0AA39K1Z0"/>
<evidence type="ECO:0000256" key="1">
    <source>
        <dbReference type="SAM" id="MobiDB-lite"/>
    </source>
</evidence>
<accession>A0AA39K1Z0</accession>
<gene>
    <name evidence="2" type="ORF">EV420DRAFT_1481901</name>
</gene>
<organism evidence="2 3">
    <name type="scientific">Armillaria tabescens</name>
    <name type="common">Ringless honey mushroom</name>
    <name type="synonym">Agaricus tabescens</name>
    <dbReference type="NCBI Taxonomy" id="1929756"/>
    <lineage>
        <taxon>Eukaryota</taxon>
        <taxon>Fungi</taxon>
        <taxon>Dikarya</taxon>
        <taxon>Basidiomycota</taxon>
        <taxon>Agaricomycotina</taxon>
        <taxon>Agaricomycetes</taxon>
        <taxon>Agaricomycetidae</taxon>
        <taxon>Agaricales</taxon>
        <taxon>Marasmiineae</taxon>
        <taxon>Physalacriaceae</taxon>
        <taxon>Desarmillaria</taxon>
    </lineage>
</organism>
<feature type="region of interest" description="Disordered" evidence="1">
    <location>
        <begin position="102"/>
        <end position="125"/>
    </location>
</feature>
<reference evidence="2" key="1">
    <citation type="submission" date="2023-06" db="EMBL/GenBank/DDBJ databases">
        <authorList>
            <consortium name="Lawrence Berkeley National Laboratory"/>
            <person name="Ahrendt S."/>
            <person name="Sahu N."/>
            <person name="Indic B."/>
            <person name="Wong-Bajracharya J."/>
            <person name="Merenyi Z."/>
            <person name="Ke H.-M."/>
            <person name="Monk M."/>
            <person name="Kocsube S."/>
            <person name="Drula E."/>
            <person name="Lipzen A."/>
            <person name="Balint B."/>
            <person name="Henrissat B."/>
            <person name="Andreopoulos B."/>
            <person name="Martin F.M."/>
            <person name="Harder C.B."/>
            <person name="Rigling D."/>
            <person name="Ford K.L."/>
            <person name="Foster G.D."/>
            <person name="Pangilinan J."/>
            <person name="Papanicolaou A."/>
            <person name="Barry K."/>
            <person name="LaButti K."/>
            <person name="Viragh M."/>
            <person name="Koriabine M."/>
            <person name="Yan M."/>
            <person name="Riley R."/>
            <person name="Champramary S."/>
            <person name="Plett K.L."/>
            <person name="Tsai I.J."/>
            <person name="Slot J."/>
            <person name="Sipos G."/>
            <person name="Plett J."/>
            <person name="Nagy L.G."/>
            <person name="Grigoriev I.V."/>
        </authorList>
    </citation>
    <scope>NUCLEOTIDE SEQUENCE</scope>
    <source>
        <strain evidence="2">CCBAS 213</strain>
    </source>
</reference>
<sequence length="211" mass="23151">MPPLPVLTNFIRAGPYFIMLKCKNGTLGYHCEQVTLYIKHTNHLAKGDIPQGWAEPAGYRSFAAGWNDKDMPSAFPVQCGGSVEVLSDICVTIEEIFPPLPLKRKAEEQGGRESSPAGPSSGRVLTNEEWATANRAVWAEASASQRHRDRIGYAKKQRQENRSKRDEWGLNTGYSLQVVGPPSLSPVPDDVLPPSDAMEMDTPATTDADKV</sequence>
<dbReference type="EMBL" id="JAUEPS010000029">
    <property type="protein sequence ID" value="KAK0452903.1"/>
    <property type="molecule type" value="Genomic_DNA"/>
</dbReference>
<dbReference type="Proteomes" id="UP001175211">
    <property type="component" value="Unassembled WGS sequence"/>
</dbReference>
<evidence type="ECO:0000313" key="3">
    <source>
        <dbReference type="Proteomes" id="UP001175211"/>
    </source>
</evidence>
<feature type="compositionally biased region" description="Low complexity" evidence="1">
    <location>
        <begin position="175"/>
        <end position="196"/>
    </location>
</feature>
<dbReference type="RefSeq" id="XP_060328239.1">
    <property type="nucleotide sequence ID" value="XM_060469822.1"/>
</dbReference>
<protein>
    <submittedName>
        <fullName evidence="2">Uncharacterized protein</fullName>
    </submittedName>
</protein>
<feature type="compositionally biased region" description="Basic and acidic residues" evidence="1">
    <location>
        <begin position="157"/>
        <end position="168"/>
    </location>
</feature>
<feature type="region of interest" description="Disordered" evidence="1">
    <location>
        <begin position="147"/>
        <end position="211"/>
    </location>
</feature>
<comment type="caution">
    <text evidence="2">The sequence shown here is derived from an EMBL/GenBank/DDBJ whole genome shotgun (WGS) entry which is preliminary data.</text>
</comment>
<dbReference type="GeneID" id="85353370"/>
<evidence type="ECO:0000313" key="2">
    <source>
        <dbReference type="EMBL" id="KAK0452903.1"/>
    </source>
</evidence>
<keyword evidence="3" id="KW-1185">Reference proteome</keyword>
<feature type="compositionally biased region" description="Basic residues" evidence="1">
    <location>
        <begin position="147"/>
        <end position="156"/>
    </location>
</feature>
<proteinExistence type="predicted"/>